<dbReference type="PANTHER" id="PTHR35276">
    <property type="entry name" value="S-ADENOSYL-L-METHIONINE-DEPENDENT METHYLTRANSFERASES SUPERFAMILY PROTEIN"/>
    <property type="match status" value="1"/>
</dbReference>
<dbReference type="KEGG" id="slz:B5P37_01090"/>
<dbReference type="Pfam" id="PF06962">
    <property type="entry name" value="rRNA_methylase"/>
    <property type="match status" value="1"/>
</dbReference>
<accession>A0AAC9RUI1</accession>
<name>A0AAC9RUI1_9STAP</name>
<evidence type="ECO:0000313" key="2">
    <source>
        <dbReference type="Proteomes" id="UP000242864"/>
    </source>
</evidence>
<proteinExistence type="predicted"/>
<dbReference type="SUPFAM" id="SSF53335">
    <property type="entry name" value="S-adenosyl-L-methionine-dependent methyltransferases"/>
    <property type="match status" value="1"/>
</dbReference>
<organism evidence="1 2">
    <name type="scientific">Staphylococcus lutrae</name>
    <dbReference type="NCBI Taxonomy" id="155085"/>
    <lineage>
        <taxon>Bacteria</taxon>
        <taxon>Bacillati</taxon>
        <taxon>Bacillota</taxon>
        <taxon>Bacilli</taxon>
        <taxon>Bacillales</taxon>
        <taxon>Staphylococcaceae</taxon>
        <taxon>Staphylococcus</taxon>
    </lineage>
</organism>
<dbReference type="InterPro" id="IPR029063">
    <property type="entry name" value="SAM-dependent_MTases_sf"/>
</dbReference>
<dbReference type="InterPro" id="IPR010719">
    <property type="entry name" value="MnmM_MeTrfase"/>
</dbReference>
<reference evidence="1 2" key="1">
    <citation type="submission" date="2017-04" db="EMBL/GenBank/DDBJ databases">
        <authorList>
            <person name="Veseli I.A."/>
            <person name="Tang C."/>
            <person name="Pombert J.-F."/>
        </authorList>
    </citation>
    <scope>NUCLEOTIDE SEQUENCE [LARGE SCALE GENOMIC DNA]</scope>
    <source>
        <strain evidence="1 2">ATCC 700373</strain>
    </source>
</reference>
<evidence type="ECO:0000313" key="1">
    <source>
        <dbReference type="EMBL" id="ARJ50047.1"/>
    </source>
</evidence>
<dbReference type="RefSeq" id="WP_085236284.1">
    <property type="nucleotide sequence ID" value="NZ_CP020773.1"/>
</dbReference>
<keyword evidence="2" id="KW-1185">Reference proteome</keyword>
<dbReference type="PANTHER" id="PTHR35276:SF1">
    <property type="entry name" value="TRNA (MNM(5)S(2)U34)-METHYLTRANSFERASE, CHLOROPLASTIC"/>
    <property type="match status" value="1"/>
</dbReference>
<dbReference type="AlphaFoldDB" id="A0AAC9RUI1"/>
<sequence>MIVSRILPFAKSLIRSHVAADSVVIDATCGNGHDTLFLAKLVPHGHVYGCDIQADAISHTQEKVQSFDHVTLFQVGHEDIIAHIPESHRNQIHAAIFNLGYLPKGNKRIVTHASTTITAIERIFEVLQPEGIIVLVVYPGHEEGAIESRALIDYLSTFDQQLGHVIKYEFINQQNQPPYVVAIEKRA</sequence>
<protein>
    <submittedName>
        <fullName evidence="1">16S rRNA (Cytosine(1402)-N(4))-methyltransferase</fullName>
    </submittedName>
</protein>
<dbReference type="Gene3D" id="3.40.50.150">
    <property type="entry name" value="Vaccinia Virus protein VP39"/>
    <property type="match status" value="1"/>
</dbReference>
<dbReference type="EMBL" id="CP020773">
    <property type="protein sequence ID" value="ARJ50047.1"/>
    <property type="molecule type" value="Genomic_DNA"/>
</dbReference>
<dbReference type="Proteomes" id="UP000242864">
    <property type="component" value="Chromosome"/>
</dbReference>
<gene>
    <name evidence="1" type="ORF">B5P37_01090</name>
</gene>
<dbReference type="CDD" id="cd02440">
    <property type="entry name" value="AdoMet_MTases"/>
    <property type="match status" value="1"/>
</dbReference>